<dbReference type="HOGENOM" id="CLU_164851_0_1_9"/>
<dbReference type="Proteomes" id="UP000005753">
    <property type="component" value="Chromosome"/>
</dbReference>
<dbReference type="AlphaFoldDB" id="I5AWF2"/>
<keyword evidence="2" id="KW-1185">Reference proteome</keyword>
<protein>
    <recommendedName>
        <fullName evidence="3">YcfA-like protein</fullName>
    </recommendedName>
</protein>
<dbReference type="eggNOG" id="ENOG50333Z2">
    <property type="taxonomic scope" value="Bacteria"/>
</dbReference>
<dbReference type="GO" id="GO:0003729">
    <property type="term" value="F:mRNA binding"/>
    <property type="evidence" value="ECO:0007669"/>
    <property type="project" value="InterPro"/>
</dbReference>
<dbReference type="OrthoDB" id="1447122at2"/>
<reference evidence="1 2" key="1">
    <citation type="submission" date="2010-08" db="EMBL/GenBank/DDBJ databases">
        <authorList>
            <consortium name="US DOE Joint Genome Institute (JGI-PGF)"/>
            <person name="Lucas S."/>
            <person name="Copeland A."/>
            <person name="Lapidus A."/>
            <person name="Cheng J.-F."/>
            <person name="Bruce D."/>
            <person name="Goodwin L."/>
            <person name="Pitluck S."/>
            <person name="Land M.L."/>
            <person name="Hauser L."/>
            <person name="Chang Y.-J."/>
            <person name="Anderson I.J."/>
            <person name="Johnson E."/>
            <person name="Mulhopadhyay B."/>
            <person name="Kyrpides N."/>
            <person name="Woyke T.J."/>
        </authorList>
    </citation>
    <scope>NUCLEOTIDE SEQUENCE [LARGE SCALE GENOMIC DNA]</scope>
    <source>
        <strain evidence="1 2">6</strain>
    </source>
</reference>
<evidence type="ECO:0008006" key="3">
    <source>
        <dbReference type="Google" id="ProtNLM"/>
    </source>
</evidence>
<dbReference type="Pfam" id="PF07927">
    <property type="entry name" value="HicA_toxin"/>
    <property type="match status" value="1"/>
</dbReference>
<sequence length="86" mass="9902">MSKLDKAKERLLSRPTDYTFSEAKYLLSQLGFNEFNKGKTSGSRVKFYRAEDQRIILLHKPHPGDEMSIGAVRDLAERLEEMGELL</sequence>
<name>I5AWF2_EUBC6</name>
<accession>I5AWF2</accession>
<evidence type="ECO:0000313" key="1">
    <source>
        <dbReference type="EMBL" id="EIM58125.1"/>
    </source>
</evidence>
<reference evidence="1 2" key="2">
    <citation type="submission" date="2012-02" db="EMBL/GenBank/DDBJ databases">
        <title>Improved High-Quality Draft sequence of Eubacterium cellulosolvens 6.</title>
        <authorList>
            <consortium name="US DOE Joint Genome Institute"/>
            <person name="Lucas S."/>
            <person name="Han J."/>
            <person name="Lapidus A."/>
            <person name="Cheng J.-F."/>
            <person name="Goodwin L."/>
            <person name="Pitluck S."/>
            <person name="Peters L."/>
            <person name="Mikhailova N."/>
            <person name="Gu W."/>
            <person name="Detter J.C."/>
            <person name="Han C."/>
            <person name="Tapia R."/>
            <person name="Land M."/>
            <person name="Hauser L."/>
            <person name="Kyrpides N."/>
            <person name="Ivanova N."/>
            <person name="Pagani I."/>
            <person name="Johnson E."/>
            <person name="Mukhopadhyay B."/>
            <person name="Anderson I."/>
            <person name="Woyke T."/>
        </authorList>
    </citation>
    <scope>NUCLEOTIDE SEQUENCE [LARGE SCALE GENOMIC DNA]</scope>
    <source>
        <strain evidence="1 2">6</strain>
    </source>
</reference>
<dbReference type="EMBL" id="CM001487">
    <property type="protein sequence ID" value="EIM58125.1"/>
    <property type="molecule type" value="Genomic_DNA"/>
</dbReference>
<evidence type="ECO:0000313" key="2">
    <source>
        <dbReference type="Proteomes" id="UP000005753"/>
    </source>
</evidence>
<dbReference type="STRING" id="633697.EubceDRAFT1_2398"/>
<proteinExistence type="predicted"/>
<organism evidence="1 2">
    <name type="scientific">Eubacterium cellulosolvens (strain ATCC 43171 / JCM 9499 / 6)</name>
    <name type="common">Cillobacterium cellulosolvens</name>
    <dbReference type="NCBI Taxonomy" id="633697"/>
    <lineage>
        <taxon>Bacteria</taxon>
        <taxon>Bacillati</taxon>
        <taxon>Bacillota</taxon>
        <taxon>Clostridia</taxon>
        <taxon>Eubacteriales</taxon>
        <taxon>Eubacteriaceae</taxon>
        <taxon>Eubacterium</taxon>
    </lineage>
</organism>
<gene>
    <name evidence="1" type="ORF">EubceDRAFT1_2398</name>
</gene>
<dbReference type="InterPro" id="IPR012933">
    <property type="entry name" value="HicA_mRNA_interferase"/>
</dbReference>